<accession>A0A7J5Z8W6</accession>
<comment type="caution">
    <text evidence="1">The sequence shown here is derived from an EMBL/GenBank/DDBJ whole genome shotgun (WGS) entry which is preliminary data.</text>
</comment>
<proteinExistence type="predicted"/>
<sequence length="168" mass="18360">MTVVRLPLTWTSVLLSSSSSSSSSSLSSSLASTTTIIITTIAPSSTSPPNPAVELRVMDSVDPSPLRRFVVAKRSITSIFDQLLDFVKDGSAFVDECCRGQDLGPVAVEQQSLEMQSCATKLWTIREVLLRRHMKVAFFGRWVFVIVIGPSQVSGAGGTKYRKRKTLY</sequence>
<dbReference type="EMBL" id="JAAKFY010000004">
    <property type="protein sequence ID" value="KAF3857601.1"/>
    <property type="molecule type" value="Genomic_DNA"/>
</dbReference>
<reference evidence="1 2" key="1">
    <citation type="submission" date="2020-03" db="EMBL/GenBank/DDBJ databases">
        <title>Dissostichus mawsoni Genome sequencing and assembly.</title>
        <authorList>
            <person name="Park H."/>
        </authorList>
    </citation>
    <scope>NUCLEOTIDE SEQUENCE [LARGE SCALE GENOMIC DNA]</scope>
    <source>
        <strain evidence="1">DM0001</strain>
        <tissue evidence="1">Muscle</tissue>
    </source>
</reference>
<keyword evidence="2" id="KW-1185">Reference proteome</keyword>
<dbReference type="OrthoDB" id="6256226at2759"/>
<dbReference type="Proteomes" id="UP000518266">
    <property type="component" value="Unassembled WGS sequence"/>
</dbReference>
<dbReference type="AlphaFoldDB" id="A0A7J5Z8W6"/>
<protein>
    <submittedName>
        <fullName evidence="1">Uncharacterized protein</fullName>
    </submittedName>
</protein>
<name>A0A7J5Z8W6_DISMA</name>
<gene>
    <name evidence="1" type="ORF">F7725_010802</name>
</gene>
<organism evidence="1 2">
    <name type="scientific">Dissostichus mawsoni</name>
    <name type="common">Antarctic cod</name>
    <dbReference type="NCBI Taxonomy" id="36200"/>
    <lineage>
        <taxon>Eukaryota</taxon>
        <taxon>Metazoa</taxon>
        <taxon>Chordata</taxon>
        <taxon>Craniata</taxon>
        <taxon>Vertebrata</taxon>
        <taxon>Euteleostomi</taxon>
        <taxon>Actinopterygii</taxon>
        <taxon>Neopterygii</taxon>
        <taxon>Teleostei</taxon>
        <taxon>Neoteleostei</taxon>
        <taxon>Acanthomorphata</taxon>
        <taxon>Eupercaria</taxon>
        <taxon>Perciformes</taxon>
        <taxon>Notothenioidei</taxon>
        <taxon>Nototheniidae</taxon>
        <taxon>Dissostichus</taxon>
    </lineage>
</organism>
<evidence type="ECO:0000313" key="2">
    <source>
        <dbReference type="Proteomes" id="UP000518266"/>
    </source>
</evidence>
<evidence type="ECO:0000313" key="1">
    <source>
        <dbReference type="EMBL" id="KAF3857601.1"/>
    </source>
</evidence>